<evidence type="ECO:0000313" key="4">
    <source>
        <dbReference type="EMBL" id="MFI5680994.1"/>
    </source>
</evidence>
<dbReference type="SUPFAM" id="SSF50129">
    <property type="entry name" value="GroES-like"/>
    <property type="match status" value="1"/>
</dbReference>
<dbReference type="Proteomes" id="UP001612415">
    <property type="component" value="Unassembled WGS sequence"/>
</dbReference>
<evidence type="ECO:0000313" key="5">
    <source>
        <dbReference type="Proteomes" id="UP001612415"/>
    </source>
</evidence>
<keyword evidence="5" id="KW-1185">Reference proteome</keyword>
<dbReference type="Gene3D" id="3.90.180.10">
    <property type="entry name" value="Medium-chain alcohol dehydrogenases, catalytic domain"/>
    <property type="match status" value="1"/>
</dbReference>
<proteinExistence type="predicted"/>
<dbReference type="SMART" id="SM00829">
    <property type="entry name" value="PKS_ER"/>
    <property type="match status" value="1"/>
</dbReference>
<dbReference type="Gene3D" id="3.40.50.720">
    <property type="entry name" value="NAD(P)-binding Rossmann-like Domain"/>
    <property type="match status" value="1"/>
</dbReference>
<dbReference type="InterPro" id="IPR011032">
    <property type="entry name" value="GroES-like_sf"/>
</dbReference>
<organism evidence="4 5">
    <name type="scientific">Streptomyces cellulosae</name>
    <dbReference type="NCBI Taxonomy" id="1968"/>
    <lineage>
        <taxon>Bacteria</taxon>
        <taxon>Bacillati</taxon>
        <taxon>Actinomycetota</taxon>
        <taxon>Actinomycetes</taxon>
        <taxon>Kitasatosporales</taxon>
        <taxon>Streptomycetaceae</taxon>
        <taxon>Streptomyces</taxon>
    </lineage>
</organism>
<protein>
    <submittedName>
        <fullName evidence="4">Zinc-binding alcohol dehydrogenase family protein</fullName>
    </submittedName>
</protein>
<keyword evidence="1" id="KW-0521">NADP</keyword>
<dbReference type="EMBL" id="JBITDC010000024">
    <property type="protein sequence ID" value="MFI5680994.1"/>
    <property type="molecule type" value="Genomic_DNA"/>
</dbReference>
<dbReference type="PANTHER" id="PTHR48106:SF13">
    <property type="entry name" value="QUINONE OXIDOREDUCTASE-RELATED"/>
    <property type="match status" value="1"/>
</dbReference>
<dbReference type="InterPro" id="IPR036291">
    <property type="entry name" value="NAD(P)-bd_dom_sf"/>
</dbReference>
<dbReference type="InterPro" id="IPR020843">
    <property type="entry name" value="ER"/>
</dbReference>
<evidence type="ECO:0000256" key="2">
    <source>
        <dbReference type="ARBA" id="ARBA00023002"/>
    </source>
</evidence>
<name>A0ABW7YEZ9_STRCE</name>
<reference evidence="4 5" key="1">
    <citation type="submission" date="2024-10" db="EMBL/GenBank/DDBJ databases">
        <title>The Natural Products Discovery Center: Release of the First 8490 Sequenced Strains for Exploring Actinobacteria Biosynthetic Diversity.</title>
        <authorList>
            <person name="Kalkreuter E."/>
            <person name="Kautsar S.A."/>
            <person name="Yang D."/>
            <person name="Bader C.D."/>
            <person name="Teijaro C.N."/>
            <person name="Fluegel L."/>
            <person name="Davis C.M."/>
            <person name="Simpson J.R."/>
            <person name="Lauterbach L."/>
            <person name="Steele A.D."/>
            <person name="Gui C."/>
            <person name="Meng S."/>
            <person name="Li G."/>
            <person name="Viehrig K."/>
            <person name="Ye F."/>
            <person name="Su P."/>
            <person name="Kiefer A.F."/>
            <person name="Nichols A."/>
            <person name="Cepeda A.J."/>
            <person name="Yan W."/>
            <person name="Fan B."/>
            <person name="Jiang Y."/>
            <person name="Adhikari A."/>
            <person name="Zheng C.-J."/>
            <person name="Schuster L."/>
            <person name="Cowan T.M."/>
            <person name="Smanski M.J."/>
            <person name="Chevrette M.G."/>
            <person name="De Carvalho L.P.S."/>
            <person name="Shen B."/>
        </authorList>
    </citation>
    <scope>NUCLEOTIDE SEQUENCE [LARGE SCALE GENOMIC DNA]</scope>
    <source>
        <strain evidence="4 5">NPDC051599</strain>
    </source>
</reference>
<feature type="domain" description="Enoyl reductase (ER)" evidence="3">
    <location>
        <begin position="10"/>
        <end position="300"/>
    </location>
</feature>
<dbReference type="InterPro" id="IPR013154">
    <property type="entry name" value="ADH-like_N"/>
</dbReference>
<keyword evidence="2" id="KW-0560">Oxidoreductase</keyword>
<dbReference type="SUPFAM" id="SSF51735">
    <property type="entry name" value="NAD(P)-binding Rossmann-fold domains"/>
    <property type="match status" value="1"/>
</dbReference>
<accession>A0ABW7YEZ9</accession>
<dbReference type="PANTHER" id="PTHR48106">
    <property type="entry name" value="QUINONE OXIDOREDUCTASE PIG3-RELATED"/>
    <property type="match status" value="1"/>
</dbReference>
<gene>
    <name evidence="4" type="ORF">ACIA8P_41400</name>
</gene>
<sequence>MRAIQFDRFGGPEVLSLREVPEPVPGPGQALVTVEAAGVNFADTHQTDGSYLSADQLPYVPGREVVGRTQDGRRVMALATGGYAELALVDTDRTIGLPEDMPAGQALALLMQGLTAWHLLRTAARLLPGESAVVHSAAGGVGSLAVQLAREFGAGWVGAVVSTPAKGELALTLGADEVVEYPLDKPADVILDAVGGPLFDQALGSLAESGRVVTYGNASRAGFTPVDPARLSRLNAGVVGFWLRPALARPGGFAEPLEELLSLTVEGRLRPVTGAEYPLAEARRAHEDLLARRTMGKVILRP</sequence>
<dbReference type="Pfam" id="PF13602">
    <property type="entry name" value="ADH_zinc_N_2"/>
    <property type="match status" value="1"/>
</dbReference>
<evidence type="ECO:0000256" key="1">
    <source>
        <dbReference type="ARBA" id="ARBA00022857"/>
    </source>
</evidence>
<comment type="caution">
    <text evidence="4">The sequence shown here is derived from an EMBL/GenBank/DDBJ whole genome shotgun (WGS) entry which is preliminary data.</text>
</comment>
<dbReference type="RefSeq" id="WP_398661344.1">
    <property type="nucleotide sequence ID" value="NZ_JBITDC010000024.1"/>
</dbReference>
<dbReference type="Pfam" id="PF08240">
    <property type="entry name" value="ADH_N"/>
    <property type="match status" value="1"/>
</dbReference>
<evidence type="ECO:0000259" key="3">
    <source>
        <dbReference type="SMART" id="SM00829"/>
    </source>
</evidence>